<organism evidence="2 3">
    <name type="scientific">Miscanthus lutarioriparius</name>
    <dbReference type="NCBI Taxonomy" id="422564"/>
    <lineage>
        <taxon>Eukaryota</taxon>
        <taxon>Viridiplantae</taxon>
        <taxon>Streptophyta</taxon>
        <taxon>Embryophyta</taxon>
        <taxon>Tracheophyta</taxon>
        <taxon>Spermatophyta</taxon>
        <taxon>Magnoliopsida</taxon>
        <taxon>Liliopsida</taxon>
        <taxon>Poales</taxon>
        <taxon>Poaceae</taxon>
        <taxon>PACMAD clade</taxon>
        <taxon>Panicoideae</taxon>
        <taxon>Andropogonodae</taxon>
        <taxon>Andropogoneae</taxon>
        <taxon>Saccharinae</taxon>
        <taxon>Miscanthus</taxon>
    </lineage>
</organism>
<dbReference type="AlphaFoldDB" id="A0A811SHM9"/>
<feature type="compositionally biased region" description="Polar residues" evidence="1">
    <location>
        <begin position="23"/>
        <end position="34"/>
    </location>
</feature>
<evidence type="ECO:0000313" key="3">
    <source>
        <dbReference type="Proteomes" id="UP000604825"/>
    </source>
</evidence>
<protein>
    <submittedName>
        <fullName evidence="2">Uncharacterized protein</fullName>
    </submittedName>
</protein>
<proteinExistence type="predicted"/>
<keyword evidence="3" id="KW-1185">Reference proteome</keyword>
<name>A0A811SHM9_9POAL</name>
<sequence>MKQKADTQLTSAKAERSGRQPLTPVQISATSPLTPEQDITGARKRPGELIPLRRHRLRLTDVTRNSKPPRNDTLTANPSSTAEKGW</sequence>
<dbReference type="Proteomes" id="UP000604825">
    <property type="component" value="Unassembled WGS sequence"/>
</dbReference>
<reference evidence="2" key="1">
    <citation type="submission" date="2020-10" db="EMBL/GenBank/DDBJ databases">
        <authorList>
            <person name="Han B."/>
            <person name="Lu T."/>
            <person name="Zhao Q."/>
            <person name="Huang X."/>
            <person name="Zhao Y."/>
        </authorList>
    </citation>
    <scope>NUCLEOTIDE SEQUENCE</scope>
</reference>
<evidence type="ECO:0000256" key="1">
    <source>
        <dbReference type="SAM" id="MobiDB-lite"/>
    </source>
</evidence>
<gene>
    <name evidence="2" type="ORF">NCGR_LOCUS64268</name>
</gene>
<feature type="compositionally biased region" description="Polar residues" evidence="1">
    <location>
        <begin position="1"/>
        <end position="11"/>
    </location>
</feature>
<feature type="compositionally biased region" description="Polar residues" evidence="1">
    <location>
        <begin position="62"/>
        <end position="86"/>
    </location>
</feature>
<accession>A0A811SHM9</accession>
<evidence type="ECO:0000313" key="2">
    <source>
        <dbReference type="EMBL" id="CAD6340170.1"/>
    </source>
</evidence>
<dbReference type="EMBL" id="CAJGYO010000019">
    <property type="protein sequence ID" value="CAD6340170.1"/>
    <property type="molecule type" value="Genomic_DNA"/>
</dbReference>
<comment type="caution">
    <text evidence="2">The sequence shown here is derived from an EMBL/GenBank/DDBJ whole genome shotgun (WGS) entry which is preliminary data.</text>
</comment>
<feature type="region of interest" description="Disordered" evidence="1">
    <location>
        <begin position="1"/>
        <end position="86"/>
    </location>
</feature>